<keyword evidence="1" id="KW-0413">Isomerase</keyword>
<dbReference type="EMBL" id="FLUQ01000001">
    <property type="protein sequence ID" value="SBV99902.1"/>
    <property type="molecule type" value="Genomic_DNA"/>
</dbReference>
<dbReference type="InterPro" id="IPR001753">
    <property type="entry name" value="Enoyl-CoA_hydra/iso"/>
</dbReference>
<dbReference type="AlphaFoldDB" id="A0A212JKE1"/>
<organism evidence="1">
    <name type="scientific">uncultured delta proteobacterium</name>
    <dbReference type="NCBI Taxonomy" id="34034"/>
    <lineage>
        <taxon>Bacteria</taxon>
        <taxon>Deltaproteobacteria</taxon>
        <taxon>environmental samples</taxon>
    </lineage>
</organism>
<dbReference type="GO" id="GO:0016853">
    <property type="term" value="F:isomerase activity"/>
    <property type="evidence" value="ECO:0007669"/>
    <property type="project" value="UniProtKB-KW"/>
</dbReference>
<name>A0A212JKE1_9DELT</name>
<dbReference type="SUPFAM" id="SSF52096">
    <property type="entry name" value="ClpP/crotonase"/>
    <property type="match status" value="1"/>
</dbReference>
<gene>
    <name evidence="1" type="ORF">KL86DPRO_11688</name>
</gene>
<dbReference type="InterPro" id="IPR029045">
    <property type="entry name" value="ClpP/crotonase-like_dom_sf"/>
</dbReference>
<protein>
    <submittedName>
        <fullName evidence="1">Enoyl-CoA hydratase/isomerase</fullName>
    </submittedName>
</protein>
<dbReference type="GO" id="GO:0006635">
    <property type="term" value="P:fatty acid beta-oxidation"/>
    <property type="evidence" value="ECO:0007669"/>
    <property type="project" value="TreeGrafter"/>
</dbReference>
<proteinExistence type="predicted"/>
<dbReference type="CDD" id="cd06558">
    <property type="entry name" value="crotonase-like"/>
    <property type="match status" value="1"/>
</dbReference>
<dbReference type="PANTHER" id="PTHR11941">
    <property type="entry name" value="ENOYL-COA HYDRATASE-RELATED"/>
    <property type="match status" value="1"/>
</dbReference>
<evidence type="ECO:0000313" key="1">
    <source>
        <dbReference type="EMBL" id="SBV99902.1"/>
    </source>
</evidence>
<dbReference type="PANTHER" id="PTHR11941:SF54">
    <property type="entry name" value="ENOYL-COA HYDRATASE, MITOCHONDRIAL"/>
    <property type="match status" value="1"/>
</dbReference>
<sequence length="254" mass="27878">MEYVRAEYKDGYAVVTIERPPVNALNSPAYFELYQVFYQIALEEKARVVILTGAGQKAFVAGADVREFLDFDSETGMQFTAKNQHIREYLRTFPKPVICAVNGMALGGGCALAMCCDTRLAAEHATFNLSEINMGIVGAIPYAAGIISQGTARRLVYSGETITAEEALRVGLVDEVLPAADLMPRCEALARKMAEKPPLALARAKACMVYASEHLMADTAAFERRAIEALWGTEDKNEAVRAFLEKRPPNFQGR</sequence>
<dbReference type="Gene3D" id="3.90.226.10">
    <property type="entry name" value="2-enoyl-CoA Hydratase, Chain A, domain 1"/>
    <property type="match status" value="1"/>
</dbReference>
<dbReference type="Pfam" id="PF00378">
    <property type="entry name" value="ECH_1"/>
    <property type="match status" value="1"/>
</dbReference>
<reference evidence="1" key="1">
    <citation type="submission" date="2016-04" db="EMBL/GenBank/DDBJ databases">
        <authorList>
            <person name="Evans L.H."/>
            <person name="Alamgir A."/>
            <person name="Owens N."/>
            <person name="Weber N.D."/>
            <person name="Virtaneva K."/>
            <person name="Barbian K."/>
            <person name="Babar A."/>
            <person name="Rosenke K."/>
        </authorList>
    </citation>
    <scope>NUCLEOTIDE SEQUENCE</scope>
    <source>
        <strain evidence="1">86</strain>
    </source>
</reference>
<accession>A0A212JKE1</accession>